<dbReference type="SUPFAM" id="SSF52151">
    <property type="entry name" value="FabD/lysophospholipase-like"/>
    <property type="match status" value="1"/>
</dbReference>
<evidence type="ECO:0000259" key="3">
    <source>
        <dbReference type="PROSITE" id="PS51635"/>
    </source>
</evidence>
<dbReference type="GO" id="GO:0006629">
    <property type="term" value="P:lipid metabolic process"/>
    <property type="evidence" value="ECO:0007669"/>
    <property type="project" value="UniProtKB-KW"/>
</dbReference>
<dbReference type="OrthoDB" id="9790176at2"/>
<keyword evidence="1" id="KW-0443">Lipid metabolism</keyword>
<dbReference type="PROSITE" id="PS51257">
    <property type="entry name" value="PROKAR_LIPOPROTEIN"/>
    <property type="match status" value="1"/>
</dbReference>
<dbReference type="AlphaFoldDB" id="A0A1V8RVL3"/>
<dbReference type="Gene3D" id="3.40.1090.10">
    <property type="entry name" value="Cytosolic phospholipase A2 catalytic domain"/>
    <property type="match status" value="1"/>
</dbReference>
<dbReference type="EMBL" id="MDET01000002">
    <property type="protein sequence ID" value="OQM77236.1"/>
    <property type="molecule type" value="Genomic_DNA"/>
</dbReference>
<protein>
    <submittedName>
        <fullName evidence="4">Patatin</fullName>
    </submittedName>
</protein>
<dbReference type="InterPro" id="IPR002641">
    <property type="entry name" value="PNPLA_dom"/>
</dbReference>
<dbReference type="Proteomes" id="UP000191905">
    <property type="component" value="Unassembled WGS sequence"/>
</dbReference>
<dbReference type="PROSITE" id="PS51635">
    <property type="entry name" value="PNPLA"/>
    <property type="match status" value="1"/>
</dbReference>
<evidence type="ECO:0000313" key="5">
    <source>
        <dbReference type="Proteomes" id="UP000191905"/>
    </source>
</evidence>
<evidence type="ECO:0000313" key="4">
    <source>
        <dbReference type="EMBL" id="OQM77236.1"/>
    </source>
</evidence>
<accession>A0A1V8RVL3</accession>
<dbReference type="STRING" id="1873176.BFN67_10730"/>
<gene>
    <name evidence="4" type="ORF">BFN67_10730</name>
</gene>
<evidence type="ECO:0000256" key="2">
    <source>
        <dbReference type="PROSITE-ProRule" id="PRU01161"/>
    </source>
</evidence>
<reference evidence="4 5" key="1">
    <citation type="journal article" date="2016" name="Int. J. Syst. Evol. Microbiol.">
        <title>Pseudaminobacter manganicus sp. nov., isolated from sludge of a manganese mine.</title>
        <authorList>
            <person name="Li J."/>
            <person name="Huang J."/>
            <person name="Liao S."/>
            <person name="Wang G."/>
        </authorList>
    </citation>
    <scope>NUCLEOTIDE SEQUENCE [LARGE SCALE GENOMIC DNA]</scope>
    <source>
        <strain evidence="4 5">JH-7</strain>
    </source>
</reference>
<organism evidence="4 5">
    <name type="scientific">Manganibacter manganicus</name>
    <dbReference type="NCBI Taxonomy" id="1873176"/>
    <lineage>
        <taxon>Bacteria</taxon>
        <taxon>Pseudomonadati</taxon>
        <taxon>Pseudomonadota</taxon>
        <taxon>Alphaproteobacteria</taxon>
        <taxon>Hyphomicrobiales</taxon>
        <taxon>Phyllobacteriaceae</taxon>
        <taxon>Manganibacter</taxon>
    </lineage>
</organism>
<dbReference type="InterPro" id="IPR016035">
    <property type="entry name" value="Acyl_Trfase/lysoPLipase"/>
</dbReference>
<feature type="short sequence motif" description="GXSXG" evidence="2">
    <location>
        <begin position="102"/>
        <end position="106"/>
    </location>
</feature>
<feature type="domain" description="PNPLA" evidence="3">
    <location>
        <begin position="59"/>
        <end position="266"/>
    </location>
</feature>
<comment type="caution">
    <text evidence="4">The sequence shown here is derived from an EMBL/GenBank/DDBJ whole genome shotgun (WGS) entry which is preliminary data.</text>
</comment>
<dbReference type="Pfam" id="PF01734">
    <property type="entry name" value="Patatin"/>
    <property type="match status" value="1"/>
</dbReference>
<keyword evidence="5" id="KW-1185">Reference proteome</keyword>
<evidence type="ECO:0000256" key="1">
    <source>
        <dbReference type="ARBA" id="ARBA00023098"/>
    </source>
</evidence>
<proteinExistence type="predicted"/>
<name>A0A1V8RVL3_9HYPH</name>
<comment type="caution">
    <text evidence="2">Lacks conserved residue(s) required for the propagation of feature annotation.</text>
</comment>
<sequence length="486" mass="53317">MRGMISKAWQAMALGAGLAISGCGTIDTTPINVVTTRPEAPSPDYIPDAGDDGSTVVALAFSGGGMRAAAWAYGALLELDSMVIDTVPYRRTLIDDVRTVAGTSGGAVTAAYLGYKGKDDYRDFRERFLYRNAEAYMSTSIGPGTLLTAAFDGGANDRSSFARWLDEKLFERATFSAFRKPDRPIVWLTASDIYNSAPFLFTRDTFAALCSDIDELKIADAVGASAAFPVVFAPMILQTPKVDCHYQRPRWMKRALEAKNPSIRLQAYARALDSYQSNTDLNFVRLLDGGLTDNLGITGLTLERAKADKPYAPLSPRQAVRLRNFLFVVTDAGVHTQYRWGLSPVTTRLDKVIVAASDTALAWATRTGFDAVDLALKQWQDRLVRYRCGLGREEVLKLRGTLEQWDCRDVNVTTEHISFREAAPELFARLNGVPTRLKLPRAQVDLVISAARGAVRRNANINAVADQARKHAPIFDNTDGSLVASR</sequence>